<protein>
    <submittedName>
        <fullName evidence="7">Transcriptional regulator, ArsR family</fullName>
    </submittedName>
</protein>
<dbReference type="SUPFAM" id="SSF46785">
    <property type="entry name" value="Winged helix' DNA-binding domain"/>
    <property type="match status" value="1"/>
</dbReference>
<proteinExistence type="predicted"/>
<dbReference type="PANTHER" id="PTHR43132:SF6">
    <property type="entry name" value="HTH-TYPE TRANSCRIPTIONAL REPRESSOR CZRA"/>
    <property type="match status" value="1"/>
</dbReference>
<evidence type="ECO:0000256" key="1">
    <source>
        <dbReference type="ARBA" id="ARBA00023015"/>
    </source>
</evidence>
<evidence type="ECO:0000256" key="4">
    <source>
        <dbReference type="ARBA" id="ARBA00043263"/>
    </source>
</evidence>
<keyword evidence="2" id="KW-0238">DNA-binding</keyword>
<evidence type="ECO:0000259" key="6">
    <source>
        <dbReference type="PROSITE" id="PS50987"/>
    </source>
</evidence>
<dbReference type="PANTHER" id="PTHR43132">
    <property type="entry name" value="ARSENICAL RESISTANCE OPERON REPRESSOR ARSR-RELATED"/>
    <property type="match status" value="1"/>
</dbReference>
<dbReference type="GO" id="GO:0046686">
    <property type="term" value="P:response to cadmium ion"/>
    <property type="evidence" value="ECO:0007669"/>
    <property type="project" value="UniProtKB-KW"/>
</dbReference>
<dbReference type="AlphaFoldDB" id="A0A1I2AW84"/>
<accession>A0A1I2AW84</accession>
<keyword evidence="1" id="KW-0805">Transcription regulation</keyword>
<keyword evidence="3" id="KW-0804">Transcription</keyword>
<dbReference type="Proteomes" id="UP000198896">
    <property type="component" value="Unassembled WGS sequence"/>
</dbReference>
<dbReference type="InterPro" id="IPR036388">
    <property type="entry name" value="WH-like_DNA-bd_sf"/>
</dbReference>
<dbReference type="Gene3D" id="1.10.10.10">
    <property type="entry name" value="Winged helix-like DNA-binding domain superfamily/Winged helix DNA-binding domain"/>
    <property type="match status" value="1"/>
</dbReference>
<dbReference type="PROSITE" id="PS50987">
    <property type="entry name" value="HTH_ARSR_2"/>
    <property type="match status" value="1"/>
</dbReference>
<dbReference type="STRING" id="1123323.SAMN05216245_10724"/>
<feature type="compositionally biased region" description="Basic residues" evidence="5">
    <location>
        <begin position="1"/>
        <end position="12"/>
    </location>
</feature>
<evidence type="ECO:0000313" key="7">
    <source>
        <dbReference type="EMBL" id="SFE47150.1"/>
    </source>
</evidence>
<evidence type="ECO:0000256" key="5">
    <source>
        <dbReference type="SAM" id="MobiDB-lite"/>
    </source>
</evidence>
<reference evidence="7 8" key="1">
    <citation type="submission" date="2016-10" db="EMBL/GenBank/DDBJ databases">
        <authorList>
            <person name="de Groot N.N."/>
        </authorList>
    </citation>
    <scope>NUCLEOTIDE SEQUENCE [LARGE SCALE GENOMIC DNA]</scope>
    <source>
        <strain evidence="7 8">DSM 9236</strain>
    </source>
</reference>
<dbReference type="InterPro" id="IPR001845">
    <property type="entry name" value="HTH_ArsR_DNA-bd_dom"/>
</dbReference>
<organism evidence="7 8">
    <name type="scientific">Succiniclasticum ruminis DSM 9236</name>
    <dbReference type="NCBI Taxonomy" id="1123323"/>
    <lineage>
        <taxon>Bacteria</taxon>
        <taxon>Bacillati</taxon>
        <taxon>Bacillota</taxon>
        <taxon>Negativicutes</taxon>
        <taxon>Acidaminococcales</taxon>
        <taxon>Acidaminococcaceae</taxon>
        <taxon>Succiniclasticum</taxon>
    </lineage>
</organism>
<keyword evidence="4" id="KW-0105">Cadmium resistance</keyword>
<dbReference type="InterPro" id="IPR011991">
    <property type="entry name" value="ArsR-like_HTH"/>
</dbReference>
<feature type="region of interest" description="Disordered" evidence="5">
    <location>
        <begin position="1"/>
        <end position="20"/>
    </location>
</feature>
<name>A0A1I2AW84_9FIRM</name>
<evidence type="ECO:0000256" key="2">
    <source>
        <dbReference type="ARBA" id="ARBA00023125"/>
    </source>
</evidence>
<dbReference type="NCBIfam" id="NF033788">
    <property type="entry name" value="HTH_metalloreg"/>
    <property type="match status" value="1"/>
</dbReference>
<dbReference type="SMART" id="SM00418">
    <property type="entry name" value="HTH_ARSR"/>
    <property type="match status" value="1"/>
</dbReference>
<feature type="domain" description="HTH arsR-type" evidence="6">
    <location>
        <begin position="38"/>
        <end position="132"/>
    </location>
</feature>
<dbReference type="GO" id="GO:0003700">
    <property type="term" value="F:DNA-binding transcription factor activity"/>
    <property type="evidence" value="ECO:0007669"/>
    <property type="project" value="InterPro"/>
</dbReference>
<evidence type="ECO:0000256" key="3">
    <source>
        <dbReference type="ARBA" id="ARBA00023163"/>
    </source>
</evidence>
<gene>
    <name evidence="7" type="ORF">SAMN05216245_10724</name>
</gene>
<dbReference type="PRINTS" id="PR00778">
    <property type="entry name" value="HTHARSR"/>
</dbReference>
<dbReference type="PROSITE" id="PS00846">
    <property type="entry name" value="HTH_ARSR_1"/>
    <property type="match status" value="1"/>
</dbReference>
<dbReference type="InterPro" id="IPR051011">
    <property type="entry name" value="Metal_resp_trans_reg"/>
</dbReference>
<dbReference type="CDD" id="cd00090">
    <property type="entry name" value="HTH_ARSR"/>
    <property type="match status" value="1"/>
</dbReference>
<dbReference type="GO" id="GO:0003677">
    <property type="term" value="F:DNA binding"/>
    <property type="evidence" value="ECO:0007669"/>
    <property type="project" value="UniProtKB-KW"/>
</dbReference>
<dbReference type="InterPro" id="IPR018334">
    <property type="entry name" value="ArsR_HTH"/>
</dbReference>
<evidence type="ECO:0000313" key="8">
    <source>
        <dbReference type="Proteomes" id="UP000198896"/>
    </source>
</evidence>
<dbReference type="RefSeq" id="WP_093913406.1">
    <property type="nucleotide sequence ID" value="NZ_FONL01000007.1"/>
</dbReference>
<dbReference type="EMBL" id="FONL01000007">
    <property type="protein sequence ID" value="SFE47150.1"/>
    <property type="molecule type" value="Genomic_DNA"/>
</dbReference>
<sequence>MTTKKAATKPLRKKTESASAPPLNYDPVIVKKVQAQMLEENQLSAVSEFFKVLGDETRMRIINALSHGELCVSDIAAALEMTQSAVSHQLKLLRMAHQVKARREGKSIYYSLDDQHVIDILDEALIHVRHKMNEAE</sequence>
<dbReference type="InterPro" id="IPR036390">
    <property type="entry name" value="WH_DNA-bd_sf"/>
</dbReference>
<keyword evidence="8" id="KW-1185">Reference proteome</keyword>
<dbReference type="Pfam" id="PF01022">
    <property type="entry name" value="HTH_5"/>
    <property type="match status" value="1"/>
</dbReference>